<name>A0A7J7P589_9MAGN</name>
<dbReference type="EMBL" id="JACGCM010000276">
    <property type="protein sequence ID" value="KAF6174294.1"/>
    <property type="molecule type" value="Genomic_DNA"/>
</dbReference>
<evidence type="ECO:0000313" key="2">
    <source>
        <dbReference type="EMBL" id="KAF6174294.1"/>
    </source>
</evidence>
<dbReference type="AlphaFoldDB" id="A0A7J7P589"/>
<evidence type="ECO:0000313" key="3">
    <source>
        <dbReference type="Proteomes" id="UP000541444"/>
    </source>
</evidence>
<dbReference type="InterPro" id="IPR021099">
    <property type="entry name" value="PORR_domain"/>
</dbReference>
<reference evidence="2 3" key="1">
    <citation type="journal article" date="2020" name="IScience">
        <title>Genome Sequencing of the Endangered Kingdonia uniflora (Circaeasteraceae, Ranunculales) Reveals Potential Mechanisms of Evolutionary Specialization.</title>
        <authorList>
            <person name="Sun Y."/>
            <person name="Deng T."/>
            <person name="Zhang A."/>
            <person name="Moore M.J."/>
            <person name="Landis J.B."/>
            <person name="Lin N."/>
            <person name="Zhang H."/>
            <person name="Zhang X."/>
            <person name="Huang J."/>
            <person name="Zhang X."/>
            <person name="Sun H."/>
            <person name="Wang H."/>
        </authorList>
    </citation>
    <scope>NUCLEOTIDE SEQUENCE [LARGE SCALE GENOMIC DNA]</scope>
    <source>
        <strain evidence="2">TB1705</strain>
        <tissue evidence="2">Leaf</tissue>
    </source>
</reference>
<dbReference type="OrthoDB" id="1929112at2759"/>
<dbReference type="Proteomes" id="UP000541444">
    <property type="component" value="Unassembled WGS sequence"/>
</dbReference>
<dbReference type="InterPro" id="IPR045040">
    <property type="entry name" value="PORR_fam"/>
</dbReference>
<feature type="domain" description="PORR" evidence="1">
    <location>
        <begin position="43"/>
        <end position="370"/>
    </location>
</feature>
<comment type="caution">
    <text evidence="2">The sequence shown here is derived from an EMBL/GenBank/DDBJ whole genome shotgun (WGS) entry which is preliminary data.</text>
</comment>
<proteinExistence type="predicted"/>
<protein>
    <recommendedName>
        <fullName evidence="1">PORR domain-containing protein</fullName>
    </recommendedName>
</protein>
<keyword evidence="3" id="KW-1185">Reference proteome</keyword>
<organism evidence="2 3">
    <name type="scientific">Kingdonia uniflora</name>
    <dbReference type="NCBI Taxonomy" id="39325"/>
    <lineage>
        <taxon>Eukaryota</taxon>
        <taxon>Viridiplantae</taxon>
        <taxon>Streptophyta</taxon>
        <taxon>Embryophyta</taxon>
        <taxon>Tracheophyta</taxon>
        <taxon>Spermatophyta</taxon>
        <taxon>Magnoliopsida</taxon>
        <taxon>Ranunculales</taxon>
        <taxon>Circaeasteraceae</taxon>
        <taxon>Kingdonia</taxon>
    </lineage>
</organism>
<dbReference type="PANTHER" id="PTHR31476:SF8">
    <property type="entry name" value="EXPRESSED PROTEIN"/>
    <property type="match status" value="1"/>
</dbReference>
<dbReference type="PANTHER" id="PTHR31476">
    <property type="entry name" value="PROTEIN WHAT'S THIS FACTOR 1 HOMOLOG, CHLOROPLASTIC"/>
    <property type="match status" value="1"/>
</dbReference>
<dbReference type="GO" id="GO:0003723">
    <property type="term" value="F:RNA binding"/>
    <property type="evidence" value="ECO:0007669"/>
    <property type="project" value="InterPro"/>
</dbReference>
<gene>
    <name evidence="2" type="ORF">GIB67_040787</name>
</gene>
<evidence type="ECO:0000259" key="1">
    <source>
        <dbReference type="Pfam" id="PF11955"/>
    </source>
</evidence>
<accession>A0A7J7P589</accession>
<sequence>MNKFSIKRRFFAISTNGYIESCPWERRLMTTSRRVQDRSRNMRVHDLEIVTEKWKIISKVLFIMEVLRKEPQEVIPVRELEQYRRQINLQKPHSTADFLRKSPKLFELYKDQKKVTWCGLTREAEELVDEEIKILEEHSDKAAEYVTRFLMMTVDKQLAVDKIAHFRREFGLPYDFRGRWIRKYPELFRVVRSGGVDYLKLVSWNPGWAVTELERKSNRDWDSDLDHFTPGVLSLPFPLKFPETYRRIFKYAGKIAHFQARSYLSPYADARELKPGSLEFVKRAIAVMHELLTFTIEKRLVTDHLTHFRQELVMPQKLMRIFLKHIGIFYVSERGKRFSVFLTEAYEGSELIEKCPIVLWKEKVQRLIGYRGKKKKLETFNEFSDMEGDNNLIERNGGGENVVTEIEDEQAMGDLEDGTFTDDSEMEVGEFILHYVVSLFNCSACSLKVSPVPFFPEVIDGCRKSNPYNFGNVRVLNPYSPVNFFTPPMEGWKEKIVIRKNHERRSKGLAYLYEFYTKKCIHGESNWNNVLRGNVTEPLIWDFGLERLVTMAGRSPEL</sequence>
<dbReference type="Pfam" id="PF11955">
    <property type="entry name" value="PORR"/>
    <property type="match status" value="1"/>
</dbReference>